<evidence type="ECO:0000256" key="15">
    <source>
        <dbReference type="SAM" id="MobiDB-lite"/>
    </source>
</evidence>
<evidence type="ECO:0000256" key="11">
    <source>
        <dbReference type="ARBA" id="ARBA00023125"/>
    </source>
</evidence>
<dbReference type="GO" id="GO:0003677">
    <property type="term" value="F:DNA binding"/>
    <property type="evidence" value="ECO:0007669"/>
    <property type="project" value="UniProtKB-KW"/>
</dbReference>
<comment type="similarity">
    <text evidence="2">Belongs to the FtsK/SpoIIIE/SftA family.</text>
</comment>
<feature type="region of interest" description="Disordered" evidence="15">
    <location>
        <begin position="252"/>
        <end position="277"/>
    </location>
</feature>
<keyword evidence="8" id="KW-0159">Chromosome partition</keyword>
<keyword evidence="5" id="KW-0132">Cell division</keyword>
<dbReference type="InterPro" id="IPR027417">
    <property type="entry name" value="P-loop_NTPase"/>
</dbReference>
<dbReference type="Pfam" id="PF17854">
    <property type="entry name" value="FtsK_alpha"/>
    <property type="match status" value="1"/>
</dbReference>
<feature type="transmembrane region" description="Helical" evidence="16">
    <location>
        <begin position="72"/>
        <end position="92"/>
    </location>
</feature>
<keyword evidence="12 16" id="KW-0472">Membrane</keyword>
<evidence type="ECO:0000256" key="6">
    <source>
        <dbReference type="ARBA" id="ARBA00022692"/>
    </source>
</evidence>
<dbReference type="SUPFAM" id="SSF52540">
    <property type="entry name" value="P-loop containing nucleoside triphosphate hydrolases"/>
    <property type="match status" value="1"/>
</dbReference>
<feature type="compositionally biased region" description="Polar residues" evidence="15">
    <location>
        <begin position="378"/>
        <end position="397"/>
    </location>
</feature>
<dbReference type="SUPFAM" id="SSF46785">
    <property type="entry name" value="Winged helix' DNA-binding domain"/>
    <property type="match status" value="1"/>
</dbReference>
<feature type="compositionally biased region" description="Acidic residues" evidence="15">
    <location>
        <begin position="474"/>
        <end position="483"/>
    </location>
</feature>
<dbReference type="Proteomes" id="UP000255279">
    <property type="component" value="Unassembled WGS sequence"/>
</dbReference>
<evidence type="ECO:0000256" key="1">
    <source>
        <dbReference type="ARBA" id="ARBA00004651"/>
    </source>
</evidence>
<protein>
    <recommendedName>
        <fullName evidence="3">DNA translocase FtsK</fullName>
    </recommendedName>
</protein>
<evidence type="ECO:0000256" key="10">
    <source>
        <dbReference type="ARBA" id="ARBA00022989"/>
    </source>
</evidence>
<dbReference type="GO" id="GO:0005524">
    <property type="term" value="F:ATP binding"/>
    <property type="evidence" value="ECO:0007669"/>
    <property type="project" value="UniProtKB-UniRule"/>
</dbReference>
<feature type="region of interest" description="Disordered" evidence="15">
    <location>
        <begin position="295"/>
        <end position="335"/>
    </location>
</feature>
<feature type="binding site" evidence="14">
    <location>
        <begin position="717"/>
        <end position="724"/>
    </location>
    <ligand>
        <name>ATP</name>
        <dbReference type="ChEBI" id="CHEBI:30616"/>
    </ligand>
</feature>
<evidence type="ECO:0000256" key="9">
    <source>
        <dbReference type="ARBA" id="ARBA00022840"/>
    </source>
</evidence>
<keyword evidence="9 14" id="KW-0067">ATP-binding</keyword>
<sequence length="1050" mass="113811">MKILHHDTTSQLLGRLPIIKQLVFSLCGGILLGFLFISLLSYNPADPAWSHVGNETAVSNVGGRLGAWFADLLRAFFGLGAWFFVVVLAYELARLWWKRAPMAWALRVLAYAFLSVLISTTFAHIGSVMDAPLQSLGGVTGMELQKSLLGVMGAPLTTAFLLLMSLVVATLTFDIRWGSVFAGVIAWISDKKKSSDEADFNEALDEPAADDFEPAELTVVSPQRTEYQAHNHDGALASFLAHSGLREDLMAQKQAEADEEARQAEQAAVPLHEPHVSPEYEVAQDVQADEYVDDSQAGFDDVGDDFGDDFDGVSAADEPNLTTDNTPVNATQPNQSASERFAHIAAAAMNVADTTHQPSISQSSVSQSSISQPNASQVSTPQPTAQLTNAEQGAQQDDWQVANQTASQTLSYAPSPAEINTQAAQTKSQTSLHEEAFAGVDFAHLQTPADDAWASETANNTANDTVSDVASEPDLADNADDMNDITPAAPSVANVPNPAVQNQAVPSQVAPSQSAQLTSDTPAQNTPARPAPRANVQTIEELLGAKQNAKSHAFNTLEYRMSLTPVPELSLLDPAQNKQVVYTQDELAQLSELLEIKLQEFRIQGSVVSASVGPVVTSFEVDLAPGVRVDSVMRIERDLARSLAMESLRVLDSIPGKPYIGIEVPNRKRQTVKLIELLETSDYKDPNAGISMAIGVDTSGKPIIADLAKAPHMLVAGTTGSGKSVLVNSLIMSMLLKYTPDELRLLFIDPKQVELMVYSEIPHLLTPVITDMSEATAALTWCVTEMERRYKLLSMFRVRQLKDYNEIVSQAIADGRPILDPLHSPDDSVSDIVPRLKPLPKIVVVADEFADMIMQIGKPAEEQIVRIAQKARAVGIHLILATQRPVADVVTGLIKSNVPSRVALKVNDSRDSKIAIDTGGAENMLGHGDMLFLGPGKLNPERAHGAYVTDQEVNRVADAWRERGVPDYIDLSESYTFEGEGSGNTSTTAASDEEMIPQAYQFFTETDKISISALQRRFSIGYNRAARIVDLMEEQGYISPSISGKRHLLR</sequence>
<feature type="region of interest" description="Disordered" evidence="15">
    <location>
        <begin position="460"/>
        <end position="531"/>
    </location>
</feature>
<dbReference type="AlphaFoldDB" id="A0A378R4Y4"/>
<evidence type="ECO:0000256" key="14">
    <source>
        <dbReference type="PROSITE-ProRule" id="PRU00289"/>
    </source>
</evidence>
<dbReference type="EMBL" id="UGQE01000001">
    <property type="protein sequence ID" value="STZ09829.1"/>
    <property type="molecule type" value="Genomic_DNA"/>
</dbReference>
<dbReference type="InterPro" id="IPR025199">
    <property type="entry name" value="FtsK_4TM"/>
</dbReference>
<dbReference type="InterPro" id="IPR002543">
    <property type="entry name" value="FtsK_dom"/>
</dbReference>
<feature type="compositionally biased region" description="Acidic residues" evidence="15">
    <location>
        <begin position="301"/>
        <end position="311"/>
    </location>
</feature>
<keyword evidence="11" id="KW-0238">DNA-binding</keyword>
<keyword evidence="13" id="KW-0131">Cell cycle</keyword>
<feature type="compositionally biased region" description="Polar residues" evidence="15">
    <location>
        <begin position="320"/>
        <end position="335"/>
    </location>
</feature>
<dbReference type="InterPro" id="IPR050206">
    <property type="entry name" value="FtsK/SpoIIIE/SftA"/>
</dbReference>
<dbReference type="GO" id="GO:0007059">
    <property type="term" value="P:chromosome segregation"/>
    <property type="evidence" value="ECO:0007669"/>
    <property type="project" value="UniProtKB-KW"/>
</dbReference>
<dbReference type="InterPro" id="IPR041027">
    <property type="entry name" value="FtsK_alpha"/>
</dbReference>
<evidence type="ECO:0000256" key="7">
    <source>
        <dbReference type="ARBA" id="ARBA00022741"/>
    </source>
</evidence>
<feature type="compositionally biased region" description="Low complexity" evidence="15">
    <location>
        <begin position="487"/>
        <end position="506"/>
    </location>
</feature>
<dbReference type="CDD" id="cd01127">
    <property type="entry name" value="TrwB_TraG_TraD_VirD4"/>
    <property type="match status" value="1"/>
</dbReference>
<keyword evidence="6 16" id="KW-0812">Transmembrane</keyword>
<dbReference type="RefSeq" id="WP_078276819.1">
    <property type="nucleotide sequence ID" value="NZ_MUXU01000039.1"/>
</dbReference>
<feature type="transmembrane region" description="Helical" evidence="16">
    <location>
        <begin position="104"/>
        <end position="127"/>
    </location>
</feature>
<feature type="compositionally biased region" description="Low complexity" evidence="15">
    <location>
        <begin position="357"/>
        <end position="377"/>
    </location>
</feature>
<keyword evidence="10 16" id="KW-1133">Transmembrane helix</keyword>
<dbReference type="PROSITE" id="PS50901">
    <property type="entry name" value="FTSK"/>
    <property type="match status" value="1"/>
</dbReference>
<organism evidence="18 19">
    <name type="scientific">Moraxella caviae</name>
    <dbReference type="NCBI Taxonomy" id="34060"/>
    <lineage>
        <taxon>Bacteria</taxon>
        <taxon>Pseudomonadati</taxon>
        <taxon>Pseudomonadota</taxon>
        <taxon>Gammaproteobacteria</taxon>
        <taxon>Moraxellales</taxon>
        <taxon>Moraxellaceae</taxon>
        <taxon>Moraxella</taxon>
    </lineage>
</organism>
<proteinExistence type="inferred from homology"/>
<reference evidence="18 19" key="1">
    <citation type="submission" date="2018-06" db="EMBL/GenBank/DDBJ databases">
        <authorList>
            <consortium name="Pathogen Informatics"/>
            <person name="Doyle S."/>
        </authorList>
    </citation>
    <scope>NUCLEOTIDE SEQUENCE [LARGE SCALE GENOMIC DNA]</scope>
    <source>
        <strain evidence="18 19">NCTC10293</strain>
    </source>
</reference>
<dbReference type="PANTHER" id="PTHR22683:SF41">
    <property type="entry name" value="DNA TRANSLOCASE FTSK"/>
    <property type="match status" value="1"/>
</dbReference>
<feature type="transmembrane region" description="Helical" evidence="16">
    <location>
        <begin position="21"/>
        <end position="42"/>
    </location>
</feature>
<comment type="subcellular location">
    <subcellularLocation>
        <location evidence="1">Cell membrane</location>
        <topology evidence="1">Multi-pass membrane protein</topology>
    </subcellularLocation>
</comment>
<feature type="domain" description="FtsK" evidence="17">
    <location>
        <begin position="700"/>
        <end position="913"/>
    </location>
</feature>
<dbReference type="InterPro" id="IPR036390">
    <property type="entry name" value="WH_DNA-bd_sf"/>
</dbReference>
<dbReference type="OrthoDB" id="9807790at2"/>
<dbReference type="InterPro" id="IPR036388">
    <property type="entry name" value="WH-like_DNA-bd_sf"/>
</dbReference>
<evidence type="ECO:0000256" key="3">
    <source>
        <dbReference type="ARBA" id="ARBA00020887"/>
    </source>
</evidence>
<dbReference type="GO" id="GO:0005886">
    <property type="term" value="C:plasma membrane"/>
    <property type="evidence" value="ECO:0007669"/>
    <property type="project" value="UniProtKB-SubCell"/>
</dbReference>
<dbReference type="Pfam" id="PF09397">
    <property type="entry name" value="FtsK_gamma"/>
    <property type="match status" value="1"/>
</dbReference>
<dbReference type="Gene3D" id="3.30.980.40">
    <property type="match status" value="1"/>
</dbReference>
<dbReference type="SMART" id="SM00843">
    <property type="entry name" value="Ftsk_gamma"/>
    <property type="match status" value="1"/>
</dbReference>
<name>A0A378R4Y4_9GAMM</name>
<feature type="compositionally biased region" description="Polar residues" evidence="15">
    <location>
        <begin position="509"/>
        <end position="527"/>
    </location>
</feature>
<evidence type="ECO:0000256" key="8">
    <source>
        <dbReference type="ARBA" id="ARBA00022829"/>
    </source>
</evidence>
<evidence type="ECO:0000313" key="19">
    <source>
        <dbReference type="Proteomes" id="UP000255279"/>
    </source>
</evidence>
<dbReference type="Pfam" id="PF01580">
    <property type="entry name" value="FtsK_SpoIIIE"/>
    <property type="match status" value="1"/>
</dbReference>
<evidence type="ECO:0000313" key="18">
    <source>
        <dbReference type="EMBL" id="STZ09829.1"/>
    </source>
</evidence>
<evidence type="ECO:0000256" key="5">
    <source>
        <dbReference type="ARBA" id="ARBA00022618"/>
    </source>
</evidence>
<dbReference type="PANTHER" id="PTHR22683">
    <property type="entry name" value="SPORULATION PROTEIN RELATED"/>
    <property type="match status" value="1"/>
</dbReference>
<accession>A0A378R4Y4</accession>
<dbReference type="GO" id="GO:0051301">
    <property type="term" value="P:cell division"/>
    <property type="evidence" value="ECO:0007669"/>
    <property type="project" value="UniProtKB-KW"/>
</dbReference>
<dbReference type="Pfam" id="PF13491">
    <property type="entry name" value="FtsK_4TM"/>
    <property type="match status" value="1"/>
</dbReference>
<dbReference type="InterPro" id="IPR018541">
    <property type="entry name" value="Ftsk_gamma"/>
</dbReference>
<evidence type="ECO:0000256" key="12">
    <source>
        <dbReference type="ARBA" id="ARBA00023136"/>
    </source>
</evidence>
<evidence type="ECO:0000256" key="13">
    <source>
        <dbReference type="ARBA" id="ARBA00023306"/>
    </source>
</evidence>
<dbReference type="Gene3D" id="1.10.10.10">
    <property type="entry name" value="Winged helix-like DNA-binding domain superfamily/Winged helix DNA-binding domain"/>
    <property type="match status" value="1"/>
</dbReference>
<evidence type="ECO:0000256" key="2">
    <source>
        <dbReference type="ARBA" id="ARBA00006474"/>
    </source>
</evidence>
<evidence type="ECO:0000259" key="17">
    <source>
        <dbReference type="PROSITE" id="PS50901"/>
    </source>
</evidence>
<gene>
    <name evidence="18" type="primary">ftsK</name>
    <name evidence="18" type="ORF">NCTC10293_00139</name>
</gene>
<keyword evidence="7 14" id="KW-0547">Nucleotide-binding</keyword>
<feature type="region of interest" description="Disordered" evidence="15">
    <location>
        <begin position="354"/>
        <end position="397"/>
    </location>
</feature>
<evidence type="ECO:0000256" key="16">
    <source>
        <dbReference type="SAM" id="Phobius"/>
    </source>
</evidence>
<evidence type="ECO:0000256" key="4">
    <source>
        <dbReference type="ARBA" id="ARBA00022475"/>
    </source>
</evidence>
<keyword evidence="4" id="KW-1003">Cell membrane</keyword>
<dbReference type="Gene3D" id="3.40.50.300">
    <property type="entry name" value="P-loop containing nucleotide triphosphate hydrolases"/>
    <property type="match status" value="1"/>
</dbReference>